<sequence>MTQIANNNKSTLDSILVENISQYEKLRPPYPITITVDDLVRKNYKNRQALKTVNSFFIYRKAMVKQNEIETNKCDMPKLSKIASIFWKKEPDHVKDEYKRLAKDAQNLFAKQINLQSERRPSISTINPNNNKRIPVDARQSFRQTIRYDTIQNNLIRNPNINNDNNNQLTFEQFFANRVDQILHDKIEQFMLNFVSQHKLP</sequence>
<organism evidence="2 3">
    <name type="scientific">Ambispora leptoticha</name>
    <dbReference type="NCBI Taxonomy" id="144679"/>
    <lineage>
        <taxon>Eukaryota</taxon>
        <taxon>Fungi</taxon>
        <taxon>Fungi incertae sedis</taxon>
        <taxon>Mucoromycota</taxon>
        <taxon>Glomeromycotina</taxon>
        <taxon>Glomeromycetes</taxon>
        <taxon>Archaeosporales</taxon>
        <taxon>Ambisporaceae</taxon>
        <taxon>Ambispora</taxon>
    </lineage>
</organism>
<dbReference type="InterPro" id="IPR036910">
    <property type="entry name" value="HMG_box_dom_sf"/>
</dbReference>
<dbReference type="EMBL" id="CAJVPS010000023">
    <property type="protein sequence ID" value="CAG8442193.1"/>
    <property type="molecule type" value="Genomic_DNA"/>
</dbReference>
<protein>
    <submittedName>
        <fullName evidence="2">9894_t:CDS:1</fullName>
    </submittedName>
</protein>
<comment type="caution">
    <text evidence="2">The sequence shown here is derived from an EMBL/GenBank/DDBJ whole genome shotgun (WGS) entry which is preliminary data.</text>
</comment>
<dbReference type="AlphaFoldDB" id="A0A9N8V8L1"/>
<dbReference type="SUPFAM" id="SSF47095">
    <property type="entry name" value="HMG-box"/>
    <property type="match status" value="1"/>
</dbReference>
<keyword evidence="3" id="KW-1185">Reference proteome</keyword>
<dbReference type="Pfam" id="PF00505">
    <property type="entry name" value="HMG_box"/>
    <property type="match status" value="1"/>
</dbReference>
<gene>
    <name evidence="2" type="ORF">ALEPTO_LOCUS404</name>
</gene>
<proteinExistence type="predicted"/>
<feature type="domain" description="HMG box" evidence="1">
    <location>
        <begin position="53"/>
        <end position="113"/>
    </location>
</feature>
<dbReference type="Gene3D" id="1.10.30.10">
    <property type="entry name" value="High mobility group box domain"/>
    <property type="match status" value="1"/>
</dbReference>
<evidence type="ECO:0000259" key="1">
    <source>
        <dbReference type="Pfam" id="PF00505"/>
    </source>
</evidence>
<dbReference type="OrthoDB" id="6247875at2759"/>
<evidence type="ECO:0000313" key="2">
    <source>
        <dbReference type="EMBL" id="CAG8442193.1"/>
    </source>
</evidence>
<reference evidence="2" key="1">
    <citation type="submission" date="2021-06" db="EMBL/GenBank/DDBJ databases">
        <authorList>
            <person name="Kallberg Y."/>
            <person name="Tangrot J."/>
            <person name="Rosling A."/>
        </authorList>
    </citation>
    <scope>NUCLEOTIDE SEQUENCE</scope>
    <source>
        <strain evidence="2">FL130A</strain>
    </source>
</reference>
<accession>A0A9N8V8L1</accession>
<evidence type="ECO:0000313" key="3">
    <source>
        <dbReference type="Proteomes" id="UP000789508"/>
    </source>
</evidence>
<dbReference type="InterPro" id="IPR009071">
    <property type="entry name" value="HMG_box_dom"/>
</dbReference>
<dbReference type="Proteomes" id="UP000789508">
    <property type="component" value="Unassembled WGS sequence"/>
</dbReference>
<name>A0A9N8V8L1_9GLOM</name>